<dbReference type="Pfam" id="PF00067">
    <property type="entry name" value="p450"/>
    <property type="match status" value="1"/>
</dbReference>
<accession>A0A438N7V4</accession>
<keyword evidence="5 6" id="KW-0408">Iron</keyword>
<dbReference type="EMBL" id="NAJM01000016">
    <property type="protein sequence ID" value="RVX71645.1"/>
    <property type="molecule type" value="Genomic_DNA"/>
</dbReference>
<keyword evidence="4 7" id="KW-0560">Oxidoreductase</keyword>
<dbReference type="PANTHER" id="PTHR24305">
    <property type="entry name" value="CYTOCHROME P450"/>
    <property type="match status" value="1"/>
</dbReference>
<evidence type="ECO:0000313" key="8">
    <source>
        <dbReference type="EMBL" id="RVX71645.1"/>
    </source>
</evidence>
<dbReference type="PRINTS" id="PR00385">
    <property type="entry name" value="P450"/>
</dbReference>
<dbReference type="PROSITE" id="PS00086">
    <property type="entry name" value="CYTOCHROME_P450"/>
    <property type="match status" value="1"/>
</dbReference>
<sequence length="432" mass="48965">MHKRYGPVVRTAPNELLFSDPKLIKKIYGFTASYLKTPFYTGFDDYGEPVLFTLRDRATHRDRKKLMAHAFTESTIMQAEGLVVDQINMFLDKVDEHNGTAMDVYMWFRCLTLDIVSSLFLGEPFHSLEKQNHEYMESVDAYFIIAGLKWQIPWLIPLTSWIPWPRWQHYLGAQRRIYDLGRSSFQDYVKRYGRNSGRQDALRKIIHGDKELPPLSDEQIALEIGSILVAGTDTTATVLTYLCWELAINPQLQERLRTELKEAKLNLQGGRVPRYADIRSLPLLEGAAMEGLRLHGPAVGSIPRHVPPGGDMLGEYFVPGGTTVGIQAYTVHHDESIFEDPESFKPERWANGGTQEMRDASLPWSKGSRMCPGLHLATLELKTVLGALLLGWELSLGSRMEKDTMDMIDNWVLMPKGGFCDIVFTPLGGSKD</sequence>
<dbReference type="VEuPathDB" id="FungiDB:PV10_02208"/>
<reference evidence="8 9" key="1">
    <citation type="submission" date="2017-03" db="EMBL/GenBank/DDBJ databases">
        <title>Genomes of endolithic fungi from Antarctica.</title>
        <authorList>
            <person name="Coleine C."/>
            <person name="Masonjones S."/>
            <person name="Stajich J.E."/>
        </authorList>
    </citation>
    <scope>NUCLEOTIDE SEQUENCE [LARGE SCALE GENOMIC DNA]</scope>
    <source>
        <strain evidence="8 9">CCFEE 6314</strain>
    </source>
</reference>
<keyword evidence="6 7" id="KW-0349">Heme</keyword>
<feature type="binding site" description="axial binding residue" evidence="6">
    <location>
        <position position="371"/>
    </location>
    <ligand>
        <name>heme</name>
        <dbReference type="ChEBI" id="CHEBI:30413"/>
    </ligand>
    <ligandPart>
        <name>Fe</name>
        <dbReference type="ChEBI" id="CHEBI:18248"/>
    </ligandPart>
</feature>
<dbReference type="GO" id="GO:0020037">
    <property type="term" value="F:heme binding"/>
    <property type="evidence" value="ECO:0007669"/>
    <property type="project" value="InterPro"/>
</dbReference>
<keyword evidence="3 6" id="KW-0479">Metal-binding</keyword>
<evidence type="ECO:0000256" key="3">
    <source>
        <dbReference type="ARBA" id="ARBA00022723"/>
    </source>
</evidence>
<dbReference type="InterPro" id="IPR036396">
    <property type="entry name" value="Cyt_P450_sf"/>
</dbReference>
<dbReference type="AlphaFoldDB" id="A0A438N7V4"/>
<dbReference type="GO" id="GO:0016705">
    <property type="term" value="F:oxidoreductase activity, acting on paired donors, with incorporation or reduction of molecular oxygen"/>
    <property type="evidence" value="ECO:0007669"/>
    <property type="project" value="InterPro"/>
</dbReference>
<dbReference type="GO" id="GO:0005506">
    <property type="term" value="F:iron ion binding"/>
    <property type="evidence" value="ECO:0007669"/>
    <property type="project" value="InterPro"/>
</dbReference>
<evidence type="ECO:0000256" key="2">
    <source>
        <dbReference type="ARBA" id="ARBA00010617"/>
    </source>
</evidence>
<dbReference type="SUPFAM" id="SSF48264">
    <property type="entry name" value="Cytochrome P450"/>
    <property type="match status" value="1"/>
</dbReference>
<comment type="similarity">
    <text evidence="2 7">Belongs to the cytochrome P450 family.</text>
</comment>
<evidence type="ECO:0000256" key="7">
    <source>
        <dbReference type="RuleBase" id="RU000461"/>
    </source>
</evidence>
<dbReference type="InterPro" id="IPR050121">
    <property type="entry name" value="Cytochrome_P450_monoxygenase"/>
</dbReference>
<evidence type="ECO:0000256" key="4">
    <source>
        <dbReference type="ARBA" id="ARBA00023002"/>
    </source>
</evidence>
<keyword evidence="7" id="KW-0503">Monooxygenase</keyword>
<evidence type="ECO:0000256" key="6">
    <source>
        <dbReference type="PIRSR" id="PIRSR602401-1"/>
    </source>
</evidence>
<dbReference type="Proteomes" id="UP000288859">
    <property type="component" value="Unassembled WGS sequence"/>
</dbReference>
<comment type="cofactor">
    <cofactor evidence="1 6">
        <name>heme</name>
        <dbReference type="ChEBI" id="CHEBI:30413"/>
    </cofactor>
</comment>
<organism evidence="8 9">
    <name type="scientific">Exophiala mesophila</name>
    <name type="common">Black yeast-like fungus</name>
    <dbReference type="NCBI Taxonomy" id="212818"/>
    <lineage>
        <taxon>Eukaryota</taxon>
        <taxon>Fungi</taxon>
        <taxon>Dikarya</taxon>
        <taxon>Ascomycota</taxon>
        <taxon>Pezizomycotina</taxon>
        <taxon>Eurotiomycetes</taxon>
        <taxon>Chaetothyriomycetidae</taxon>
        <taxon>Chaetothyriales</taxon>
        <taxon>Herpotrichiellaceae</taxon>
        <taxon>Exophiala</taxon>
    </lineage>
</organism>
<evidence type="ECO:0008006" key="10">
    <source>
        <dbReference type="Google" id="ProtNLM"/>
    </source>
</evidence>
<dbReference type="GO" id="GO:0004497">
    <property type="term" value="F:monooxygenase activity"/>
    <property type="evidence" value="ECO:0007669"/>
    <property type="project" value="UniProtKB-KW"/>
</dbReference>
<dbReference type="PANTHER" id="PTHR24305:SF166">
    <property type="entry name" value="CYTOCHROME P450 12A4, MITOCHONDRIAL-RELATED"/>
    <property type="match status" value="1"/>
</dbReference>
<dbReference type="InterPro" id="IPR017972">
    <property type="entry name" value="Cyt_P450_CS"/>
</dbReference>
<proteinExistence type="inferred from homology"/>
<dbReference type="Gene3D" id="1.10.630.10">
    <property type="entry name" value="Cytochrome P450"/>
    <property type="match status" value="1"/>
</dbReference>
<evidence type="ECO:0000256" key="1">
    <source>
        <dbReference type="ARBA" id="ARBA00001971"/>
    </source>
</evidence>
<name>A0A438N7V4_EXOME</name>
<evidence type="ECO:0000313" key="9">
    <source>
        <dbReference type="Proteomes" id="UP000288859"/>
    </source>
</evidence>
<dbReference type="OrthoDB" id="1470350at2759"/>
<comment type="caution">
    <text evidence="8">The sequence shown here is derived from an EMBL/GenBank/DDBJ whole genome shotgun (WGS) entry which is preliminary data.</text>
</comment>
<dbReference type="InterPro" id="IPR002401">
    <property type="entry name" value="Cyt_P450_E_grp-I"/>
</dbReference>
<protein>
    <recommendedName>
        <fullName evidence="10">Cytochrome P450</fullName>
    </recommendedName>
</protein>
<gene>
    <name evidence="8" type="ORF">B0A52_03829</name>
</gene>
<dbReference type="PRINTS" id="PR00463">
    <property type="entry name" value="EP450I"/>
</dbReference>
<dbReference type="InterPro" id="IPR001128">
    <property type="entry name" value="Cyt_P450"/>
</dbReference>
<evidence type="ECO:0000256" key="5">
    <source>
        <dbReference type="ARBA" id="ARBA00023004"/>
    </source>
</evidence>